<feature type="region of interest" description="Disordered" evidence="1">
    <location>
        <begin position="806"/>
        <end position="862"/>
    </location>
</feature>
<feature type="region of interest" description="Disordered" evidence="1">
    <location>
        <begin position="554"/>
        <end position="605"/>
    </location>
</feature>
<accession>A0AAW0EQ13</accession>
<feature type="region of interest" description="Disordered" evidence="1">
    <location>
        <begin position="932"/>
        <end position="961"/>
    </location>
</feature>
<feature type="region of interest" description="Disordered" evidence="1">
    <location>
        <begin position="634"/>
        <end position="676"/>
    </location>
</feature>
<organism evidence="2 3">
    <name type="scientific">Novymonas esmeraldas</name>
    <dbReference type="NCBI Taxonomy" id="1808958"/>
    <lineage>
        <taxon>Eukaryota</taxon>
        <taxon>Discoba</taxon>
        <taxon>Euglenozoa</taxon>
        <taxon>Kinetoplastea</taxon>
        <taxon>Metakinetoplastina</taxon>
        <taxon>Trypanosomatida</taxon>
        <taxon>Trypanosomatidae</taxon>
        <taxon>Novymonas</taxon>
    </lineage>
</organism>
<feature type="compositionally biased region" description="Low complexity" evidence="1">
    <location>
        <begin position="334"/>
        <end position="347"/>
    </location>
</feature>
<keyword evidence="3" id="KW-1185">Reference proteome</keyword>
<feature type="region of interest" description="Disordered" evidence="1">
    <location>
        <begin position="1"/>
        <end position="158"/>
    </location>
</feature>
<dbReference type="EMBL" id="JAECZO010000052">
    <property type="protein sequence ID" value="KAK7195342.1"/>
    <property type="molecule type" value="Genomic_DNA"/>
</dbReference>
<evidence type="ECO:0000256" key="1">
    <source>
        <dbReference type="SAM" id="MobiDB-lite"/>
    </source>
</evidence>
<feature type="compositionally biased region" description="Polar residues" evidence="1">
    <location>
        <begin position="224"/>
        <end position="242"/>
    </location>
</feature>
<proteinExistence type="predicted"/>
<feature type="region of interest" description="Disordered" evidence="1">
    <location>
        <begin position="197"/>
        <end position="251"/>
    </location>
</feature>
<comment type="caution">
    <text evidence="2">The sequence shown here is derived from an EMBL/GenBank/DDBJ whole genome shotgun (WGS) entry which is preliminary data.</text>
</comment>
<protein>
    <submittedName>
        <fullName evidence="2">Uncharacterized protein</fullName>
    </submittedName>
</protein>
<feature type="compositionally biased region" description="Low complexity" evidence="1">
    <location>
        <begin position="265"/>
        <end position="276"/>
    </location>
</feature>
<feature type="compositionally biased region" description="Acidic residues" evidence="1">
    <location>
        <begin position="711"/>
        <end position="723"/>
    </location>
</feature>
<feature type="compositionally biased region" description="Acidic residues" evidence="1">
    <location>
        <begin position="769"/>
        <end position="783"/>
    </location>
</feature>
<evidence type="ECO:0000313" key="2">
    <source>
        <dbReference type="EMBL" id="KAK7195342.1"/>
    </source>
</evidence>
<gene>
    <name evidence="2" type="ORF">NESM_000460700</name>
</gene>
<feature type="region of interest" description="Disordered" evidence="1">
    <location>
        <begin position="691"/>
        <end position="791"/>
    </location>
</feature>
<feature type="compositionally biased region" description="Low complexity" evidence="1">
    <location>
        <begin position="210"/>
        <end position="223"/>
    </location>
</feature>
<sequence>MSVALQSVKEEAPTRGAKSSSSSTHRHQTSVPLASVVTKPSGPPPLSEPPRKSSNPKLRRFSGGANQVLSPAALDSGRAVRRSGAPPRPLDARKDEDKTDGDVRTSGTQPPRLTARDSVLSPVARSQMNSGGYFVRDSRNSSGSHPVGQRTALPLKRTSVELRLKQRCAAQENTSNGINRDRPPLADDWMTDYMTASARSGSRDEPQPPQQQQQQQRRPQQQQLLWSSSNEYSVPRNSNPNGEGSPLAIPSQTSQPLFYLMNSNSSSLQLSGPQQSERTRRRHTAATAPPPELNPDRFVPLVAGGPPSDPRWRFLDSSDQSLPPRRSNGATDRGNSNGNGSGSSRTGTGLGTYGGGAAQAGAESFEPMGGGYQVESSPLCVPRSQRPDYTLFSWMPSMFAPGQAPRSPLMHSFVRRPPPASRRPTLHSNSSVAAGESMAWASMYGTGKNGPAGAGEDGGVSTAGWRMESMATAPRRRVSSGDTHSFFRLPVGHSSMAADAVSGATAGGSDDDDDGGEQRRHSRAYSMAGSIMSAGTIASNSFLSRDVDASGPAAGMSWDAHRDNDATASTREVERREQQHTPPPPPPPQQQQQQGRTDPAWTSVYGDGLHGAAWRGSLGPQFGSMFARQPSCLDENSRQNEAEEDDEGADGDDRSGGRNGNVVVSASADSYSRCGLDRKDTMHAYAWVAETGKGRVFDEGQSSSSSRSSDDSGDSDSGSDDGAEAASGALAKERQVSFFLGQSLQHRRRHSGQEDDSDSSDDVIANDTSSDEDHDGGDGDDGADEVRQRGDHIMLDRVFSCIEKFSDSSDEDEAVAPAPERPWGRSSAPVPPAPSASVMGGWHGNGQRMGNPVWPSYQRPTPSLRLMTPQQNPQQQHAMPPIMSPAWGVGGGARAAAYLHRHPSNAPGAESPTLEGSSDMLAQLADFTMPVETTGASPAPAAPSVRHTNGPSPRRYRKTRTDVKVHDLLGFDPESEITSVRSPVWRCLPR</sequence>
<feature type="compositionally biased region" description="Basic and acidic residues" evidence="1">
    <location>
        <begin position="559"/>
        <end position="579"/>
    </location>
</feature>
<dbReference type="Proteomes" id="UP001430356">
    <property type="component" value="Unassembled WGS sequence"/>
</dbReference>
<feature type="region of interest" description="Disordered" evidence="1">
    <location>
        <begin position="501"/>
        <end position="523"/>
    </location>
</feature>
<dbReference type="AlphaFoldDB" id="A0AAW0EQ13"/>
<evidence type="ECO:0000313" key="3">
    <source>
        <dbReference type="Proteomes" id="UP001430356"/>
    </source>
</evidence>
<feature type="region of interest" description="Disordered" evidence="1">
    <location>
        <begin position="265"/>
        <end position="355"/>
    </location>
</feature>
<name>A0AAW0EQ13_9TRYP</name>
<feature type="compositionally biased region" description="Basic and acidic residues" evidence="1">
    <location>
        <begin position="90"/>
        <end position="103"/>
    </location>
</feature>
<reference evidence="2 3" key="1">
    <citation type="journal article" date="2021" name="MBio">
        <title>A New Model Trypanosomatid, Novymonas esmeraldas: Genomic Perception of Its 'Candidatus Pandoraea novymonadis' Endosymbiont.</title>
        <authorList>
            <person name="Zakharova A."/>
            <person name="Saura A."/>
            <person name="Butenko A."/>
            <person name="Podesvova L."/>
            <person name="Warmusova S."/>
            <person name="Kostygov A.Y."/>
            <person name="Nenarokova A."/>
            <person name="Lukes J."/>
            <person name="Opperdoes F.R."/>
            <person name="Yurchenko V."/>
        </authorList>
    </citation>
    <scope>NUCLEOTIDE SEQUENCE [LARGE SCALE GENOMIC DNA]</scope>
    <source>
        <strain evidence="2 3">E262AT.01</strain>
    </source>
</reference>